<dbReference type="InterPro" id="IPR037219">
    <property type="entry name" value="Peptidase_M41-like"/>
</dbReference>
<dbReference type="FunFam" id="1.20.58.760:FF:000001">
    <property type="entry name" value="ATP-dependent zinc metalloprotease FtsH"/>
    <property type="match status" value="1"/>
</dbReference>
<proteinExistence type="inferred from homology"/>
<dbReference type="SUPFAM" id="SSF52540">
    <property type="entry name" value="P-loop containing nucleoside triphosphate hydrolases"/>
    <property type="match status" value="1"/>
</dbReference>
<comment type="subunit">
    <text evidence="15">Homohexamer.</text>
</comment>
<evidence type="ECO:0000256" key="14">
    <source>
        <dbReference type="ARBA" id="ARBA00061570"/>
    </source>
</evidence>
<evidence type="ECO:0000256" key="3">
    <source>
        <dbReference type="ARBA" id="ARBA00022475"/>
    </source>
</evidence>
<dbReference type="GO" id="GO:0006508">
    <property type="term" value="P:proteolysis"/>
    <property type="evidence" value="ECO:0007669"/>
    <property type="project" value="UniProtKB-KW"/>
</dbReference>
<dbReference type="EC" id="3.4.24.-" evidence="15"/>
<keyword evidence="11 15" id="KW-1133">Transmembrane helix</keyword>
<comment type="similarity">
    <text evidence="16">Belongs to the AAA ATPase family.</text>
</comment>
<keyword evidence="13 15" id="KW-0472">Membrane</keyword>
<dbReference type="Gene3D" id="3.30.720.210">
    <property type="match status" value="1"/>
</dbReference>
<evidence type="ECO:0000256" key="9">
    <source>
        <dbReference type="ARBA" id="ARBA00022833"/>
    </source>
</evidence>
<evidence type="ECO:0000256" key="6">
    <source>
        <dbReference type="ARBA" id="ARBA00022723"/>
    </source>
</evidence>
<keyword evidence="12 15" id="KW-0482">Metalloprotease</keyword>
<dbReference type="GO" id="GO:0004176">
    <property type="term" value="F:ATP-dependent peptidase activity"/>
    <property type="evidence" value="ECO:0007669"/>
    <property type="project" value="InterPro"/>
</dbReference>
<dbReference type="PROSITE" id="PS00674">
    <property type="entry name" value="AAA"/>
    <property type="match status" value="1"/>
</dbReference>
<dbReference type="HAMAP" id="MF_01458">
    <property type="entry name" value="FtsH"/>
    <property type="match status" value="1"/>
</dbReference>
<dbReference type="InterPro" id="IPR003960">
    <property type="entry name" value="ATPase_AAA_CS"/>
</dbReference>
<keyword evidence="8 15" id="KW-0378">Hydrolase</keyword>
<evidence type="ECO:0000256" key="10">
    <source>
        <dbReference type="ARBA" id="ARBA00022840"/>
    </source>
</evidence>
<dbReference type="InterPro" id="IPR003959">
    <property type="entry name" value="ATPase_AAA_core"/>
</dbReference>
<evidence type="ECO:0000256" key="15">
    <source>
        <dbReference type="HAMAP-Rule" id="MF_01458"/>
    </source>
</evidence>
<dbReference type="Pfam" id="PF01434">
    <property type="entry name" value="Peptidase_M41"/>
    <property type="match status" value="1"/>
</dbReference>
<dbReference type="GO" id="GO:0005524">
    <property type="term" value="F:ATP binding"/>
    <property type="evidence" value="ECO:0007669"/>
    <property type="project" value="UniProtKB-UniRule"/>
</dbReference>
<dbReference type="SMART" id="SM00382">
    <property type="entry name" value="AAA"/>
    <property type="match status" value="1"/>
</dbReference>
<evidence type="ECO:0000256" key="17">
    <source>
        <dbReference type="SAM" id="MobiDB-lite"/>
    </source>
</evidence>
<feature type="transmembrane region" description="Helical" evidence="15">
    <location>
        <begin position="100"/>
        <end position="121"/>
    </location>
</feature>
<feature type="binding site" evidence="15">
    <location>
        <begin position="195"/>
        <end position="202"/>
    </location>
    <ligand>
        <name>ATP</name>
        <dbReference type="ChEBI" id="CHEBI:30616"/>
    </ligand>
</feature>
<evidence type="ECO:0000256" key="2">
    <source>
        <dbReference type="ARBA" id="ARBA00010044"/>
    </source>
</evidence>
<gene>
    <name evidence="15" type="primary">ftsH</name>
    <name evidence="19" type="ORF">SAMN04487931_109130</name>
</gene>
<dbReference type="NCBIfam" id="TIGR01241">
    <property type="entry name" value="FtsH_fam"/>
    <property type="match status" value="1"/>
</dbReference>
<comment type="function">
    <text evidence="15">Acts as a processive, ATP-dependent zinc metallopeptidase for both cytoplasmic and membrane proteins. Plays a role in the quality control of integral membrane proteins.</text>
</comment>
<dbReference type="InterPro" id="IPR005936">
    <property type="entry name" value="FtsH"/>
</dbReference>
<feature type="transmembrane region" description="Helical" evidence="15">
    <location>
        <begin position="7"/>
        <end position="25"/>
    </location>
</feature>
<comment type="subcellular location">
    <subcellularLocation>
        <location evidence="15">Cell membrane</location>
        <topology evidence="15">Multi-pass membrane protein</topology>
        <orientation evidence="15">Cytoplasmic side</orientation>
    </subcellularLocation>
    <subcellularLocation>
        <location evidence="1">Membrane</location>
    </subcellularLocation>
</comment>
<feature type="binding site" evidence="15">
    <location>
        <position position="492"/>
    </location>
    <ligand>
        <name>Zn(2+)</name>
        <dbReference type="ChEBI" id="CHEBI:29105"/>
        <note>catalytic</note>
    </ligand>
</feature>
<organism evidence="19 20">
    <name type="scientific">Desulfobacula phenolica</name>
    <dbReference type="NCBI Taxonomy" id="90732"/>
    <lineage>
        <taxon>Bacteria</taxon>
        <taxon>Pseudomonadati</taxon>
        <taxon>Thermodesulfobacteriota</taxon>
        <taxon>Desulfobacteria</taxon>
        <taxon>Desulfobacterales</taxon>
        <taxon>Desulfobacteraceae</taxon>
        <taxon>Desulfobacula</taxon>
    </lineage>
</organism>
<evidence type="ECO:0000256" key="11">
    <source>
        <dbReference type="ARBA" id="ARBA00022989"/>
    </source>
</evidence>
<reference evidence="20" key="1">
    <citation type="submission" date="2016-10" db="EMBL/GenBank/DDBJ databases">
        <authorList>
            <person name="Varghese N."/>
            <person name="Submissions S."/>
        </authorList>
    </citation>
    <scope>NUCLEOTIDE SEQUENCE [LARGE SCALE GENOMIC DNA]</scope>
    <source>
        <strain evidence="20">DSM 3384</strain>
    </source>
</reference>
<keyword evidence="9 15" id="KW-0862">Zinc</keyword>
<evidence type="ECO:0000313" key="20">
    <source>
        <dbReference type="Proteomes" id="UP000199608"/>
    </source>
</evidence>
<dbReference type="GO" id="GO:0004222">
    <property type="term" value="F:metalloendopeptidase activity"/>
    <property type="evidence" value="ECO:0007669"/>
    <property type="project" value="InterPro"/>
</dbReference>
<dbReference type="SUPFAM" id="SSF140990">
    <property type="entry name" value="FtsH protease domain-like"/>
    <property type="match status" value="1"/>
</dbReference>
<evidence type="ECO:0000256" key="13">
    <source>
        <dbReference type="ARBA" id="ARBA00023136"/>
    </source>
</evidence>
<keyword evidence="4 15" id="KW-0645">Protease</keyword>
<evidence type="ECO:0000313" key="19">
    <source>
        <dbReference type="EMBL" id="SDU46938.1"/>
    </source>
</evidence>
<dbReference type="FunFam" id="3.40.50.300:FF:000001">
    <property type="entry name" value="ATP-dependent zinc metalloprotease FtsH"/>
    <property type="match status" value="1"/>
</dbReference>
<dbReference type="Proteomes" id="UP000199608">
    <property type="component" value="Unassembled WGS sequence"/>
</dbReference>
<dbReference type="AlphaFoldDB" id="A0A1H2ISW9"/>
<dbReference type="InterPro" id="IPR003593">
    <property type="entry name" value="AAA+_ATPase"/>
</dbReference>
<sequence length="665" mass="73568">MNQFYKNISLWLVIVLMMVMLYNIFNQQQTGQVEVGYSEFLAMVEDGRVQSVVIQGRDLYLTDGSGARYKSFAPDDGELISFLRSKGVAIKAKPPAENSWFMSIIVSWLPMIVLIGVWIFFMRQMQGGAGGGKAMSFGKSRARLIDDKGEKVTFANVQGIDEAKEELTEVVDFLKNPSKYTRLGGRIPKGVLLVGNPGTGKTLLSRAVAGEAGVPFFTISGSDFVEMFVGVGASRVRDLFAQGKKNAPCIIFIDEIDAVGRQRGAGLGGGHDEREQTLNQLLVEMDGFESNEGVILMAATNRADVLDPALLRPGRFDRQVVVDMPDIKGREGILRVHMKKTPLDNDVDPVILAKGTPGFSGADLENLVNEAALLAAKQDHEKLTMKDFEDSKDKVYMGLERKSKVIKDEDKKTTAYHEGGHALVARFLPNTDAVNKITIIPRGRAAGVTWFLPEEGDFKYKDQLENELAIAFGGRVAEDLIFKRISTGASNDIKQATKLANSMVRTFGMSDNLAPLSYENHDDNIFIGREMTQAKAYSEETARKIDAEVSLIIDKAYKTAKKVLEENIDILHALTELLIEKETILGPELDNMIASMRPEFDFFGKKNIYIQPKQHIEPENQETSGKDGTDGIERDDEAETSDNQDSSKADDKTSDDTDDTDKRES</sequence>
<dbReference type="Gene3D" id="1.10.8.60">
    <property type="match status" value="1"/>
</dbReference>
<feature type="compositionally biased region" description="Basic and acidic residues" evidence="17">
    <location>
        <begin position="645"/>
        <end position="665"/>
    </location>
</feature>
<dbReference type="InterPro" id="IPR027417">
    <property type="entry name" value="P-loop_NTPase"/>
</dbReference>
<dbReference type="GO" id="GO:0008270">
    <property type="term" value="F:zinc ion binding"/>
    <property type="evidence" value="ECO:0007669"/>
    <property type="project" value="UniProtKB-UniRule"/>
</dbReference>
<dbReference type="CDD" id="cd19501">
    <property type="entry name" value="RecA-like_FtsH"/>
    <property type="match status" value="1"/>
</dbReference>
<evidence type="ECO:0000256" key="8">
    <source>
        <dbReference type="ARBA" id="ARBA00022801"/>
    </source>
</evidence>
<evidence type="ECO:0000256" key="5">
    <source>
        <dbReference type="ARBA" id="ARBA00022692"/>
    </source>
</evidence>
<keyword evidence="10 15" id="KW-0067">ATP-binding</keyword>
<evidence type="ECO:0000256" key="12">
    <source>
        <dbReference type="ARBA" id="ARBA00023049"/>
    </source>
</evidence>
<dbReference type="InterPro" id="IPR011546">
    <property type="entry name" value="Pept_M41_FtsH_extracell"/>
</dbReference>
<feature type="compositionally biased region" description="Acidic residues" evidence="17">
    <location>
        <begin position="633"/>
        <end position="642"/>
    </location>
</feature>
<accession>A0A1H2ISW9</accession>
<keyword evidence="19" id="KW-0132">Cell division</keyword>
<keyword evidence="20" id="KW-1185">Reference proteome</keyword>
<dbReference type="InterPro" id="IPR041569">
    <property type="entry name" value="AAA_lid_3"/>
</dbReference>
<evidence type="ECO:0000256" key="7">
    <source>
        <dbReference type="ARBA" id="ARBA00022741"/>
    </source>
</evidence>
<protein>
    <recommendedName>
        <fullName evidence="15">ATP-dependent zinc metalloprotease FtsH</fullName>
        <ecNumber evidence="15">3.4.24.-</ecNumber>
    </recommendedName>
</protein>
<dbReference type="Gene3D" id="3.40.50.300">
    <property type="entry name" value="P-loop containing nucleotide triphosphate hydrolases"/>
    <property type="match status" value="1"/>
</dbReference>
<comment type="similarity">
    <text evidence="14 15">In the central section; belongs to the AAA ATPase family.</text>
</comment>
<dbReference type="GO" id="GO:0051301">
    <property type="term" value="P:cell division"/>
    <property type="evidence" value="ECO:0007669"/>
    <property type="project" value="UniProtKB-KW"/>
</dbReference>
<dbReference type="GO" id="GO:0005886">
    <property type="term" value="C:plasma membrane"/>
    <property type="evidence" value="ECO:0007669"/>
    <property type="project" value="UniProtKB-SubCell"/>
</dbReference>
<comment type="cofactor">
    <cofactor evidence="15">
        <name>Zn(2+)</name>
        <dbReference type="ChEBI" id="CHEBI:29105"/>
    </cofactor>
    <text evidence="15">Binds 1 zinc ion per subunit.</text>
</comment>
<feature type="binding site" evidence="15">
    <location>
        <position position="417"/>
    </location>
    <ligand>
        <name>Zn(2+)</name>
        <dbReference type="ChEBI" id="CHEBI:29105"/>
        <note>catalytic</note>
    </ligand>
</feature>
<dbReference type="Gene3D" id="1.20.58.760">
    <property type="entry name" value="Peptidase M41"/>
    <property type="match status" value="1"/>
</dbReference>
<keyword evidence="7 15" id="KW-0547">Nucleotide-binding</keyword>
<evidence type="ECO:0000256" key="16">
    <source>
        <dbReference type="RuleBase" id="RU003651"/>
    </source>
</evidence>
<feature type="compositionally biased region" description="Basic and acidic residues" evidence="17">
    <location>
        <begin position="614"/>
        <end position="632"/>
    </location>
</feature>
<keyword evidence="19" id="KW-0131">Cell cycle</keyword>
<dbReference type="Pfam" id="PF06480">
    <property type="entry name" value="FtsH_ext"/>
    <property type="match status" value="1"/>
</dbReference>
<dbReference type="GO" id="GO:0030163">
    <property type="term" value="P:protein catabolic process"/>
    <property type="evidence" value="ECO:0007669"/>
    <property type="project" value="UniProtKB-UniRule"/>
</dbReference>
<dbReference type="Pfam" id="PF00004">
    <property type="entry name" value="AAA"/>
    <property type="match status" value="1"/>
</dbReference>
<evidence type="ECO:0000256" key="4">
    <source>
        <dbReference type="ARBA" id="ARBA00022670"/>
    </source>
</evidence>
<feature type="binding site" evidence="15">
    <location>
        <position position="421"/>
    </location>
    <ligand>
        <name>Zn(2+)</name>
        <dbReference type="ChEBI" id="CHEBI:29105"/>
        <note>catalytic</note>
    </ligand>
</feature>
<name>A0A1H2ISW9_9BACT</name>
<dbReference type="GO" id="GO:0016887">
    <property type="term" value="F:ATP hydrolysis activity"/>
    <property type="evidence" value="ECO:0007669"/>
    <property type="project" value="UniProtKB-UniRule"/>
</dbReference>
<dbReference type="Pfam" id="PF17862">
    <property type="entry name" value="AAA_lid_3"/>
    <property type="match status" value="1"/>
</dbReference>
<dbReference type="PANTHER" id="PTHR23076:SF97">
    <property type="entry name" value="ATP-DEPENDENT ZINC METALLOPROTEASE YME1L1"/>
    <property type="match status" value="1"/>
</dbReference>
<evidence type="ECO:0000256" key="1">
    <source>
        <dbReference type="ARBA" id="ARBA00004370"/>
    </source>
</evidence>
<keyword evidence="3 15" id="KW-1003">Cell membrane</keyword>
<feature type="active site" evidence="15">
    <location>
        <position position="418"/>
    </location>
</feature>
<dbReference type="RefSeq" id="WP_092235948.1">
    <property type="nucleotide sequence ID" value="NZ_FNLL01000009.1"/>
</dbReference>
<comment type="similarity">
    <text evidence="2 15">In the C-terminal section; belongs to the peptidase M41 family.</text>
</comment>
<dbReference type="InterPro" id="IPR000642">
    <property type="entry name" value="Peptidase_M41"/>
</dbReference>
<dbReference type="FunFam" id="1.10.8.60:FF:000001">
    <property type="entry name" value="ATP-dependent zinc metalloprotease FtsH"/>
    <property type="match status" value="1"/>
</dbReference>
<dbReference type="PANTHER" id="PTHR23076">
    <property type="entry name" value="METALLOPROTEASE M41 FTSH"/>
    <property type="match status" value="1"/>
</dbReference>
<feature type="domain" description="AAA+ ATPase" evidence="18">
    <location>
        <begin position="187"/>
        <end position="326"/>
    </location>
</feature>
<feature type="region of interest" description="Disordered" evidence="17">
    <location>
        <begin position="612"/>
        <end position="665"/>
    </location>
</feature>
<evidence type="ECO:0000259" key="18">
    <source>
        <dbReference type="SMART" id="SM00382"/>
    </source>
</evidence>
<keyword evidence="6 15" id="KW-0479">Metal-binding</keyword>
<dbReference type="EMBL" id="FNLL01000009">
    <property type="protein sequence ID" value="SDU46938.1"/>
    <property type="molecule type" value="Genomic_DNA"/>
</dbReference>
<keyword evidence="5 15" id="KW-0812">Transmembrane</keyword>